<evidence type="ECO:0000313" key="6">
    <source>
        <dbReference type="EMBL" id="OGE39326.1"/>
    </source>
</evidence>
<evidence type="ECO:0000259" key="5">
    <source>
        <dbReference type="Pfam" id="PF01258"/>
    </source>
</evidence>
<reference evidence="6 7" key="1">
    <citation type="journal article" date="2016" name="Nat. Commun.">
        <title>Thousands of microbial genomes shed light on interconnected biogeochemical processes in an aquifer system.</title>
        <authorList>
            <person name="Anantharaman K."/>
            <person name="Brown C.T."/>
            <person name="Hug L.A."/>
            <person name="Sharon I."/>
            <person name="Castelle C.J."/>
            <person name="Probst A.J."/>
            <person name="Thomas B.C."/>
            <person name="Singh A."/>
            <person name="Wilkins M.J."/>
            <person name="Karaoz U."/>
            <person name="Brodie E.L."/>
            <person name="Williams K.H."/>
            <person name="Hubbard S.S."/>
            <person name="Banfield J.F."/>
        </authorList>
    </citation>
    <scope>NUCLEOTIDE SEQUENCE [LARGE SCALE GENOMIC DNA]</scope>
</reference>
<dbReference type="Gene3D" id="1.20.120.910">
    <property type="entry name" value="DksA, coiled-coil domain"/>
    <property type="match status" value="1"/>
</dbReference>
<evidence type="ECO:0000256" key="4">
    <source>
        <dbReference type="PROSITE-ProRule" id="PRU00510"/>
    </source>
</evidence>
<dbReference type="Proteomes" id="UP000176527">
    <property type="component" value="Unassembled WGS sequence"/>
</dbReference>
<accession>A0A1F5KEF5</accession>
<keyword evidence="3" id="KW-0862">Zinc</keyword>
<dbReference type="AlphaFoldDB" id="A0A1F5KEF5"/>
<sequence length="121" mass="13467">MLNLPQKTFEKIKKVLLRQEKEIEKEIKAIEKDDPVKGDGLAESSEPGTDSWMADMHGRALVLGQSLHTILANTKKSLANLRSGKYGKCENCGKQIEPERLEVIPTATLCLSCSRKKSSKK</sequence>
<dbReference type="PANTHER" id="PTHR33823">
    <property type="entry name" value="RNA POLYMERASE-BINDING TRANSCRIPTION FACTOR DKSA-RELATED"/>
    <property type="match status" value="1"/>
</dbReference>
<comment type="caution">
    <text evidence="6">The sequence shown here is derived from an EMBL/GenBank/DDBJ whole genome shotgun (WGS) entry which is preliminary data.</text>
</comment>
<keyword evidence="2" id="KW-0863">Zinc-finger</keyword>
<evidence type="ECO:0000256" key="2">
    <source>
        <dbReference type="ARBA" id="ARBA00022771"/>
    </source>
</evidence>
<evidence type="ECO:0000256" key="1">
    <source>
        <dbReference type="ARBA" id="ARBA00022723"/>
    </source>
</evidence>
<feature type="zinc finger region" description="dksA C4-type" evidence="4">
    <location>
        <begin position="89"/>
        <end position="113"/>
    </location>
</feature>
<name>A0A1F5KEF5_9BACT</name>
<keyword evidence="1" id="KW-0479">Metal-binding</keyword>
<dbReference type="InterPro" id="IPR000962">
    <property type="entry name" value="Znf_DskA_TraR"/>
</dbReference>
<protein>
    <recommendedName>
        <fullName evidence="5">Zinc finger DksA/TraR C4-type domain-containing protein</fullName>
    </recommendedName>
</protein>
<dbReference type="Pfam" id="PF01258">
    <property type="entry name" value="zf-dskA_traR"/>
    <property type="match status" value="1"/>
</dbReference>
<feature type="domain" description="Zinc finger DksA/TraR C4-type" evidence="5">
    <location>
        <begin position="84"/>
        <end position="116"/>
    </location>
</feature>
<dbReference type="EMBL" id="MFDE01000002">
    <property type="protein sequence ID" value="OGE39326.1"/>
    <property type="molecule type" value="Genomic_DNA"/>
</dbReference>
<dbReference type="InterPro" id="IPR020458">
    <property type="entry name" value="Znf_DskA_TraR_CS"/>
</dbReference>
<dbReference type="PANTHER" id="PTHR33823:SF4">
    <property type="entry name" value="GENERAL STRESS PROTEIN 16O"/>
    <property type="match status" value="1"/>
</dbReference>
<dbReference type="GO" id="GO:0008270">
    <property type="term" value="F:zinc ion binding"/>
    <property type="evidence" value="ECO:0007669"/>
    <property type="project" value="UniProtKB-KW"/>
</dbReference>
<organism evidence="6 7">
    <name type="scientific">Candidatus Daviesbacteria bacterium RIFCSPHIGHO2_12_FULL_37_11</name>
    <dbReference type="NCBI Taxonomy" id="1797777"/>
    <lineage>
        <taxon>Bacteria</taxon>
        <taxon>Candidatus Daviesiibacteriota</taxon>
    </lineage>
</organism>
<gene>
    <name evidence="6" type="ORF">A3F00_02605</name>
</gene>
<dbReference type="SUPFAM" id="SSF57716">
    <property type="entry name" value="Glucocorticoid receptor-like (DNA-binding domain)"/>
    <property type="match status" value="1"/>
</dbReference>
<dbReference type="PROSITE" id="PS01102">
    <property type="entry name" value="ZF_DKSA_1"/>
    <property type="match status" value="1"/>
</dbReference>
<evidence type="ECO:0000313" key="7">
    <source>
        <dbReference type="Proteomes" id="UP000176527"/>
    </source>
</evidence>
<proteinExistence type="predicted"/>
<dbReference type="PROSITE" id="PS51128">
    <property type="entry name" value="ZF_DKSA_2"/>
    <property type="match status" value="1"/>
</dbReference>
<evidence type="ECO:0000256" key="3">
    <source>
        <dbReference type="ARBA" id="ARBA00022833"/>
    </source>
</evidence>